<evidence type="ECO:0000313" key="1">
    <source>
        <dbReference type="EMBL" id="QQK81382.1"/>
    </source>
</evidence>
<sequence>MPILLLFILIGCSSTEITEIVDKKDILQEDVDCGDPEEDLESNVHTIAGQFSEGDMNELKERLNGSVLDSQDALEQEMEMMSAHICVDKEDDNLDDKAKMYVSMLEYYYMMMQGEEELMVDIIALVFTEPVSRATKQISGYPLSR</sequence>
<proteinExistence type="predicted"/>
<dbReference type="KEGG" id="scib:HUG20_16680"/>
<dbReference type="AlphaFoldDB" id="A0A7T6ZDH0"/>
<dbReference type="EMBL" id="CP054706">
    <property type="protein sequence ID" value="QQK81382.1"/>
    <property type="molecule type" value="Genomic_DNA"/>
</dbReference>
<organism evidence="1 2">
    <name type="scientific">Salicibibacter cibi</name>
    <dbReference type="NCBI Taxonomy" id="2743001"/>
    <lineage>
        <taxon>Bacteria</taxon>
        <taxon>Bacillati</taxon>
        <taxon>Bacillota</taxon>
        <taxon>Bacilli</taxon>
        <taxon>Bacillales</taxon>
        <taxon>Bacillaceae</taxon>
        <taxon>Salicibibacter</taxon>
    </lineage>
</organism>
<keyword evidence="2" id="KW-1185">Reference proteome</keyword>
<protein>
    <submittedName>
        <fullName evidence="1">Uncharacterized protein</fullName>
    </submittedName>
</protein>
<gene>
    <name evidence="1" type="ORF">HUG20_16680</name>
</gene>
<evidence type="ECO:0000313" key="2">
    <source>
        <dbReference type="Proteomes" id="UP000595349"/>
    </source>
</evidence>
<name>A0A7T6ZDH0_9BACI</name>
<reference evidence="1 2" key="1">
    <citation type="submission" date="2020-06" db="EMBL/GenBank/DDBJ databases">
        <title>Genomic analysis of Salicibibacter sp. NKC21-4.</title>
        <authorList>
            <person name="Oh Y.J."/>
        </authorList>
    </citation>
    <scope>NUCLEOTIDE SEQUENCE [LARGE SCALE GENOMIC DNA]</scope>
    <source>
        <strain evidence="1 2">NKC21-4</strain>
    </source>
</reference>
<dbReference type="RefSeq" id="WP_200085811.1">
    <property type="nucleotide sequence ID" value="NZ_CP054706.1"/>
</dbReference>
<accession>A0A7T6ZDH0</accession>
<dbReference type="Proteomes" id="UP000595349">
    <property type="component" value="Chromosome"/>
</dbReference>